<keyword evidence="4" id="KW-1185">Reference proteome</keyword>
<feature type="transmembrane region" description="Helical" evidence="1">
    <location>
        <begin position="286"/>
        <end position="305"/>
    </location>
</feature>
<evidence type="ECO:0000313" key="3">
    <source>
        <dbReference type="EMBL" id="MFA0791533.1"/>
    </source>
</evidence>
<dbReference type="RefSeq" id="WP_371843991.1">
    <property type="nucleotide sequence ID" value="NZ_JBGMEL010000012.1"/>
</dbReference>
<dbReference type="Pfam" id="PF01757">
    <property type="entry name" value="Acyl_transf_3"/>
    <property type="match status" value="1"/>
</dbReference>
<reference evidence="3 4" key="1">
    <citation type="submission" date="2024-08" db="EMBL/GenBank/DDBJ databases">
        <authorList>
            <person name="Ishaq N."/>
        </authorList>
    </citation>
    <scope>NUCLEOTIDE SEQUENCE [LARGE SCALE GENOMIC DNA]</scope>
    <source>
        <strain evidence="3 4">JCM 30400</strain>
    </source>
</reference>
<dbReference type="EC" id="2.3.-.-" evidence="3"/>
<protein>
    <submittedName>
        <fullName evidence="3">Acyltransferase family protein</fullName>
        <ecNumber evidence="3">2.3.-.-</ecNumber>
    </submittedName>
</protein>
<feature type="transmembrane region" description="Helical" evidence="1">
    <location>
        <begin position="256"/>
        <end position="274"/>
    </location>
</feature>
<feature type="transmembrane region" description="Helical" evidence="1">
    <location>
        <begin position="134"/>
        <end position="154"/>
    </location>
</feature>
<sequence length="363" mass="40907">MNSRLLNLDALRGLAAILVVWQHSSEVFIHNASVAQHGTELASFISQVDFGRIGVICFFLISGFVIPFSLSGTRSSLKKFAIRRFFRLYPAYWSSLFIAVGLTWLISDWMYPMATIAANATMLQGLMGVDNVQGLYWTLTVELIFYCLCALIFAKRQLANPMVLLLFCWGGLSFFIGWQLLEKLPITLPELAPSITYIPFCIAVMFCGTLIRHCYVRKANYWYAILAVAATFSIPLMVLFLFFLGKPVTEDPLRFALPHLIALAVFFIVLLLPFKPWRSLVSLGTISYSVYLFHPAVMRGLNWIIQQAWAQPVSAYPVEIYILATTLVSIALSILIYKFIEKPAITLGRRLSSGAERREMAIA</sequence>
<evidence type="ECO:0000313" key="4">
    <source>
        <dbReference type="Proteomes" id="UP001569414"/>
    </source>
</evidence>
<organism evidence="3 4">
    <name type="scientific">Microbulbifer echini</name>
    <dbReference type="NCBI Taxonomy" id="1529067"/>
    <lineage>
        <taxon>Bacteria</taxon>
        <taxon>Pseudomonadati</taxon>
        <taxon>Pseudomonadota</taxon>
        <taxon>Gammaproteobacteria</taxon>
        <taxon>Cellvibrionales</taxon>
        <taxon>Microbulbiferaceae</taxon>
        <taxon>Microbulbifer</taxon>
    </lineage>
</organism>
<feature type="transmembrane region" description="Helical" evidence="1">
    <location>
        <begin position="161"/>
        <end position="180"/>
    </location>
</feature>
<dbReference type="Proteomes" id="UP001569414">
    <property type="component" value="Unassembled WGS sequence"/>
</dbReference>
<dbReference type="InterPro" id="IPR050879">
    <property type="entry name" value="Acyltransferase_3"/>
</dbReference>
<dbReference type="EMBL" id="JBGMEL010000012">
    <property type="protein sequence ID" value="MFA0791533.1"/>
    <property type="molecule type" value="Genomic_DNA"/>
</dbReference>
<comment type="caution">
    <text evidence="3">The sequence shown here is derived from an EMBL/GenBank/DDBJ whole genome shotgun (WGS) entry which is preliminary data.</text>
</comment>
<evidence type="ECO:0000259" key="2">
    <source>
        <dbReference type="Pfam" id="PF01757"/>
    </source>
</evidence>
<evidence type="ECO:0000256" key="1">
    <source>
        <dbReference type="SAM" id="Phobius"/>
    </source>
</evidence>
<feature type="transmembrane region" description="Helical" evidence="1">
    <location>
        <begin position="50"/>
        <end position="70"/>
    </location>
</feature>
<feature type="transmembrane region" description="Helical" evidence="1">
    <location>
        <begin position="223"/>
        <end position="244"/>
    </location>
</feature>
<feature type="transmembrane region" description="Helical" evidence="1">
    <location>
        <begin position="320"/>
        <end position="340"/>
    </location>
</feature>
<dbReference type="GO" id="GO:0016746">
    <property type="term" value="F:acyltransferase activity"/>
    <property type="evidence" value="ECO:0007669"/>
    <property type="project" value="UniProtKB-KW"/>
</dbReference>
<accession>A0ABV4NQ79</accession>
<name>A0ABV4NQ79_9GAMM</name>
<proteinExistence type="predicted"/>
<feature type="domain" description="Acyltransferase 3" evidence="2">
    <location>
        <begin position="7"/>
        <end position="337"/>
    </location>
</feature>
<keyword evidence="1" id="KW-1133">Transmembrane helix</keyword>
<dbReference type="InterPro" id="IPR002656">
    <property type="entry name" value="Acyl_transf_3_dom"/>
</dbReference>
<keyword evidence="3" id="KW-0808">Transferase</keyword>
<gene>
    <name evidence="3" type="ORF">ACCI51_13325</name>
</gene>
<feature type="transmembrane region" description="Helical" evidence="1">
    <location>
        <begin position="192"/>
        <end position="211"/>
    </location>
</feature>
<feature type="transmembrane region" description="Helical" evidence="1">
    <location>
        <begin position="91"/>
        <end position="114"/>
    </location>
</feature>
<keyword evidence="1" id="KW-0812">Transmembrane</keyword>
<keyword evidence="3" id="KW-0012">Acyltransferase</keyword>
<dbReference type="PANTHER" id="PTHR23028:SF131">
    <property type="entry name" value="BLR2367 PROTEIN"/>
    <property type="match status" value="1"/>
</dbReference>
<dbReference type="PANTHER" id="PTHR23028">
    <property type="entry name" value="ACETYLTRANSFERASE"/>
    <property type="match status" value="1"/>
</dbReference>
<keyword evidence="1" id="KW-0472">Membrane</keyword>